<dbReference type="InterPro" id="IPR046342">
    <property type="entry name" value="CBS_dom_sf"/>
</dbReference>
<evidence type="ECO:0000256" key="2">
    <source>
        <dbReference type="PROSITE-ProRule" id="PRU00703"/>
    </source>
</evidence>
<dbReference type="PANTHER" id="PTHR43080">
    <property type="entry name" value="CBS DOMAIN-CONTAINING PROTEIN CBSX3, MITOCHONDRIAL"/>
    <property type="match status" value="1"/>
</dbReference>
<evidence type="ECO:0000313" key="4">
    <source>
        <dbReference type="EMBL" id="SDK28010.1"/>
    </source>
</evidence>
<dbReference type="OrthoDB" id="9790355at2"/>
<dbReference type="Pfam" id="PF00571">
    <property type="entry name" value="CBS"/>
    <property type="match status" value="2"/>
</dbReference>
<dbReference type="InterPro" id="IPR044729">
    <property type="entry name" value="CBS_bac"/>
</dbReference>
<evidence type="ECO:0000259" key="3">
    <source>
        <dbReference type="PROSITE" id="PS51371"/>
    </source>
</evidence>
<reference evidence="5" key="1">
    <citation type="submission" date="2016-10" db="EMBL/GenBank/DDBJ databases">
        <authorList>
            <person name="Varghese N."/>
            <person name="Submissions S."/>
        </authorList>
    </citation>
    <scope>NUCLEOTIDE SEQUENCE [LARGE SCALE GENOMIC DNA]</scope>
    <source>
        <strain evidence="5">DSM 23317</strain>
    </source>
</reference>
<accession>A0A1G9AN48</accession>
<gene>
    <name evidence="4" type="ORF">SAMN04488540_12415</name>
</gene>
<dbReference type="InterPro" id="IPR051257">
    <property type="entry name" value="Diverse_CBS-Domain"/>
</dbReference>
<dbReference type="SMART" id="SM00116">
    <property type="entry name" value="CBS"/>
    <property type="match status" value="2"/>
</dbReference>
<sequence length="138" mass="15128">MESVKVKDYMERHPVWLTPQMSLSVAVDTLLEAHQPGAPVVDDNQQLVGFVSEQDCLSVLLKSSYHCDITATVADCMRSDVLSVSPEDSVLELAETMLGQKPKIYPVVDEGQVVGIIDRSRVLTAISGHLKSCFRNAV</sequence>
<dbReference type="PROSITE" id="PS51371">
    <property type="entry name" value="CBS"/>
    <property type="match status" value="2"/>
</dbReference>
<dbReference type="CDD" id="cd04629">
    <property type="entry name" value="CBS_pair_bac"/>
    <property type="match status" value="1"/>
</dbReference>
<dbReference type="InterPro" id="IPR000644">
    <property type="entry name" value="CBS_dom"/>
</dbReference>
<dbReference type="EMBL" id="FNEM01000024">
    <property type="protein sequence ID" value="SDK28010.1"/>
    <property type="molecule type" value="Genomic_DNA"/>
</dbReference>
<protein>
    <submittedName>
        <fullName evidence="4">CBS domain-containing protein</fullName>
    </submittedName>
</protein>
<dbReference type="Gene3D" id="3.10.580.10">
    <property type="entry name" value="CBS-domain"/>
    <property type="match status" value="1"/>
</dbReference>
<feature type="domain" description="CBS" evidence="3">
    <location>
        <begin position="10"/>
        <end position="69"/>
    </location>
</feature>
<evidence type="ECO:0000256" key="1">
    <source>
        <dbReference type="ARBA" id="ARBA00023122"/>
    </source>
</evidence>
<keyword evidence="5" id="KW-1185">Reference proteome</keyword>
<proteinExistence type="predicted"/>
<evidence type="ECO:0000313" key="5">
    <source>
        <dbReference type="Proteomes" id="UP000199527"/>
    </source>
</evidence>
<name>A0A1G9AN48_9GAMM</name>
<dbReference type="PANTHER" id="PTHR43080:SF2">
    <property type="entry name" value="CBS DOMAIN-CONTAINING PROTEIN"/>
    <property type="match status" value="1"/>
</dbReference>
<dbReference type="RefSeq" id="WP_090368157.1">
    <property type="nucleotide sequence ID" value="NZ_FNEM01000024.1"/>
</dbReference>
<dbReference type="AlphaFoldDB" id="A0A1G9AN48"/>
<feature type="domain" description="CBS" evidence="3">
    <location>
        <begin position="77"/>
        <end position="132"/>
    </location>
</feature>
<dbReference type="Proteomes" id="UP000199527">
    <property type="component" value="Unassembled WGS sequence"/>
</dbReference>
<dbReference type="SUPFAM" id="SSF54631">
    <property type="entry name" value="CBS-domain pair"/>
    <property type="match status" value="1"/>
</dbReference>
<organism evidence="4 5">
    <name type="scientific">Ferrimonas sediminum</name>
    <dbReference type="NCBI Taxonomy" id="718193"/>
    <lineage>
        <taxon>Bacteria</taxon>
        <taxon>Pseudomonadati</taxon>
        <taxon>Pseudomonadota</taxon>
        <taxon>Gammaproteobacteria</taxon>
        <taxon>Alteromonadales</taxon>
        <taxon>Ferrimonadaceae</taxon>
        <taxon>Ferrimonas</taxon>
    </lineage>
</organism>
<keyword evidence="1 2" id="KW-0129">CBS domain</keyword>